<dbReference type="PANTHER" id="PTHR35145:SF1">
    <property type="entry name" value="CYTOPLASMIC PROTEIN"/>
    <property type="match status" value="1"/>
</dbReference>
<gene>
    <name evidence="1" type="ORF">HY834_11680</name>
</gene>
<comment type="caution">
    <text evidence="1">The sequence shown here is derived from an EMBL/GenBank/DDBJ whole genome shotgun (WGS) entry which is preliminary data.</text>
</comment>
<dbReference type="Gene3D" id="3.90.1150.30">
    <property type="match status" value="1"/>
</dbReference>
<organism evidence="1 2">
    <name type="scientific">Devosia nanyangense</name>
    <dbReference type="NCBI Taxonomy" id="1228055"/>
    <lineage>
        <taxon>Bacteria</taxon>
        <taxon>Pseudomonadati</taxon>
        <taxon>Pseudomonadota</taxon>
        <taxon>Alphaproteobacteria</taxon>
        <taxon>Hyphomicrobiales</taxon>
        <taxon>Devosiaceae</taxon>
        <taxon>Devosia</taxon>
    </lineage>
</organism>
<dbReference type="InterPro" id="IPR058532">
    <property type="entry name" value="YjbR/MT2646/Rv2570-like"/>
</dbReference>
<evidence type="ECO:0000313" key="2">
    <source>
        <dbReference type="Proteomes" id="UP000782610"/>
    </source>
</evidence>
<dbReference type="Proteomes" id="UP000782610">
    <property type="component" value="Unassembled WGS sequence"/>
</dbReference>
<dbReference type="EMBL" id="JACRAF010000031">
    <property type="protein sequence ID" value="MBI4922402.1"/>
    <property type="molecule type" value="Genomic_DNA"/>
</dbReference>
<dbReference type="InterPro" id="IPR007351">
    <property type="entry name" value="YjbR"/>
</dbReference>
<name>A0A933NZD4_9HYPH</name>
<proteinExistence type="predicted"/>
<dbReference type="SUPFAM" id="SSF142906">
    <property type="entry name" value="YjbR-like"/>
    <property type="match status" value="1"/>
</dbReference>
<dbReference type="PANTHER" id="PTHR35145">
    <property type="entry name" value="CYTOPLASMIC PROTEIN-RELATED"/>
    <property type="match status" value="1"/>
</dbReference>
<sequence>MGLHSVKAFTKFVAGLPAATIVAQWESQVAKVGGKVFALCGEDGSHISFKVSEMSFEGLTGLEGVGQAPYFAKRQWVSVAKGAALSDADLKAYIAQSHRIVADKLTRKLRTELGL</sequence>
<keyword evidence="1" id="KW-0238">DNA-binding</keyword>
<dbReference type="GO" id="GO:0003677">
    <property type="term" value="F:DNA binding"/>
    <property type="evidence" value="ECO:0007669"/>
    <property type="project" value="UniProtKB-KW"/>
</dbReference>
<evidence type="ECO:0000313" key="1">
    <source>
        <dbReference type="EMBL" id="MBI4922402.1"/>
    </source>
</evidence>
<protein>
    <submittedName>
        <fullName evidence="1">MmcQ/YjbR family DNA-binding protein</fullName>
    </submittedName>
</protein>
<reference evidence="1" key="1">
    <citation type="submission" date="2020-07" db="EMBL/GenBank/DDBJ databases">
        <title>Huge and variable diversity of episymbiotic CPR bacteria and DPANN archaea in groundwater ecosystems.</title>
        <authorList>
            <person name="He C.Y."/>
            <person name="Keren R."/>
            <person name="Whittaker M."/>
            <person name="Farag I.F."/>
            <person name="Doudna J."/>
            <person name="Cate J.H.D."/>
            <person name="Banfield J.F."/>
        </authorList>
    </citation>
    <scope>NUCLEOTIDE SEQUENCE</scope>
    <source>
        <strain evidence="1">NC_groundwater_1586_Pr3_B-0.1um_66_15</strain>
    </source>
</reference>
<dbReference type="Pfam" id="PF04237">
    <property type="entry name" value="YjbR"/>
    <property type="match status" value="1"/>
</dbReference>
<dbReference type="AlphaFoldDB" id="A0A933NZD4"/>
<accession>A0A933NZD4</accession>
<dbReference type="InterPro" id="IPR038056">
    <property type="entry name" value="YjbR-like_sf"/>
</dbReference>